<dbReference type="EMBL" id="PKUS01000007">
    <property type="protein sequence ID" value="PLW69313.1"/>
    <property type="molecule type" value="Genomic_DNA"/>
</dbReference>
<name>A0A2N5X4A7_9GAMM</name>
<proteinExistence type="predicted"/>
<dbReference type="InterPro" id="IPR010775">
    <property type="entry name" value="DUF1365"/>
</dbReference>
<evidence type="ECO:0000313" key="1">
    <source>
        <dbReference type="EMBL" id="PLW69313.1"/>
    </source>
</evidence>
<dbReference type="OrthoDB" id="9778801at2"/>
<sequence length="250" mass="29316">MTSAIYSGWVQHRRMQPREHSFRYRVFMPLLDLDEMPEFLDRAAGWSAKRWALARFRREDFFGDPAVPLKRAILDEVERQSGLRPDGAVRMLANLRYFGFQINPISCFYCFSSDDVLECVVAQVTSTPWNESCLYVLPAQGRSGWLETEFEKAMHVSPFMPMEMHYRWRSNTPDEKLVVHLANLRAGEKEFDATLHLQRRGDTPACFSRYLALYPLMTLRVAAGIYWQALRLWLKRIPFIPHPKKIHSEI</sequence>
<organism evidence="1 2">
    <name type="scientific">Pseudohalioglobus lutimaris</name>
    <dbReference type="NCBI Taxonomy" id="1737061"/>
    <lineage>
        <taxon>Bacteria</taxon>
        <taxon>Pseudomonadati</taxon>
        <taxon>Pseudomonadota</taxon>
        <taxon>Gammaproteobacteria</taxon>
        <taxon>Cellvibrionales</taxon>
        <taxon>Halieaceae</taxon>
        <taxon>Pseudohalioglobus</taxon>
    </lineage>
</organism>
<dbReference type="RefSeq" id="WP_076000876.1">
    <property type="nucleotide sequence ID" value="NZ_PKUS01000007.1"/>
</dbReference>
<evidence type="ECO:0000313" key="2">
    <source>
        <dbReference type="Proteomes" id="UP000235005"/>
    </source>
</evidence>
<reference evidence="1 2" key="1">
    <citation type="submission" date="2018-01" db="EMBL/GenBank/DDBJ databases">
        <title>The draft genome sequence of Halioglobus lutimaris HF004.</title>
        <authorList>
            <person name="Du Z.-J."/>
            <person name="Shi M.-J."/>
        </authorList>
    </citation>
    <scope>NUCLEOTIDE SEQUENCE [LARGE SCALE GENOMIC DNA]</scope>
    <source>
        <strain evidence="1 2">HF004</strain>
    </source>
</reference>
<dbReference type="AlphaFoldDB" id="A0A2N5X4A7"/>
<dbReference type="PANTHER" id="PTHR33973:SF4">
    <property type="entry name" value="OS07G0153300 PROTEIN"/>
    <property type="match status" value="1"/>
</dbReference>
<dbReference type="Proteomes" id="UP000235005">
    <property type="component" value="Unassembled WGS sequence"/>
</dbReference>
<dbReference type="Pfam" id="PF07103">
    <property type="entry name" value="DUF1365"/>
    <property type="match status" value="1"/>
</dbReference>
<protein>
    <submittedName>
        <fullName evidence="1">DUF1365 domain-containing protein</fullName>
    </submittedName>
</protein>
<keyword evidence="2" id="KW-1185">Reference proteome</keyword>
<comment type="caution">
    <text evidence="1">The sequence shown here is derived from an EMBL/GenBank/DDBJ whole genome shotgun (WGS) entry which is preliminary data.</text>
</comment>
<dbReference type="PANTHER" id="PTHR33973">
    <property type="entry name" value="OS07G0153300 PROTEIN"/>
    <property type="match status" value="1"/>
</dbReference>
<accession>A0A2N5X4A7</accession>
<gene>
    <name evidence="1" type="ORF">C0039_07200</name>
</gene>